<protein>
    <submittedName>
        <fullName evidence="1">Uncharacterized protein</fullName>
    </submittedName>
</protein>
<reference evidence="1 2" key="1">
    <citation type="submission" date="2015-09" db="EMBL/GenBank/DDBJ databases">
        <title>Sorangium comparison.</title>
        <authorList>
            <person name="Zaburannyi N."/>
            <person name="Bunk B."/>
            <person name="Overmann J."/>
            <person name="Mueller R."/>
        </authorList>
    </citation>
    <scope>NUCLEOTIDE SEQUENCE [LARGE SCALE GENOMIC DNA]</scope>
    <source>
        <strain evidence="1 2">So ce836</strain>
    </source>
</reference>
<proteinExistence type="predicted"/>
<dbReference type="Proteomes" id="UP000295497">
    <property type="component" value="Chromosome"/>
</dbReference>
<evidence type="ECO:0000313" key="1">
    <source>
        <dbReference type="EMBL" id="AUX36300.1"/>
    </source>
</evidence>
<sequence>MGHTGAALGGEAGGNFENLCWFWRPLVIDRSFWRDV</sequence>
<dbReference type="AlphaFoldDB" id="A0A4P2R071"/>
<evidence type="ECO:0000313" key="2">
    <source>
        <dbReference type="Proteomes" id="UP000295497"/>
    </source>
</evidence>
<accession>A0A4P2R071</accession>
<name>A0A4P2R071_SORCE</name>
<dbReference type="EMBL" id="CP012672">
    <property type="protein sequence ID" value="AUX36300.1"/>
    <property type="molecule type" value="Genomic_DNA"/>
</dbReference>
<organism evidence="1 2">
    <name type="scientific">Sorangium cellulosum</name>
    <name type="common">Polyangium cellulosum</name>
    <dbReference type="NCBI Taxonomy" id="56"/>
    <lineage>
        <taxon>Bacteria</taxon>
        <taxon>Pseudomonadati</taxon>
        <taxon>Myxococcota</taxon>
        <taxon>Polyangia</taxon>
        <taxon>Polyangiales</taxon>
        <taxon>Polyangiaceae</taxon>
        <taxon>Sorangium</taxon>
    </lineage>
</organism>
<gene>
    <name evidence="1" type="ORF">SOCE836_085070</name>
</gene>